<evidence type="ECO:0000313" key="3">
    <source>
        <dbReference type="Proteomes" id="UP001519287"/>
    </source>
</evidence>
<keyword evidence="3" id="KW-1185">Reference proteome</keyword>
<gene>
    <name evidence="2" type="ORF">J2Z66_006168</name>
</gene>
<reference evidence="2 3" key="1">
    <citation type="submission" date="2021-03" db="EMBL/GenBank/DDBJ databases">
        <title>Genomic Encyclopedia of Type Strains, Phase IV (KMG-IV): sequencing the most valuable type-strain genomes for metagenomic binning, comparative biology and taxonomic classification.</title>
        <authorList>
            <person name="Goeker M."/>
        </authorList>
    </citation>
    <scope>NUCLEOTIDE SEQUENCE [LARGE SCALE GENOMIC DNA]</scope>
    <source>
        <strain evidence="2 3">DSM 26048</strain>
    </source>
</reference>
<feature type="signal peptide" evidence="1">
    <location>
        <begin position="1"/>
        <end position="27"/>
    </location>
</feature>
<dbReference type="PANTHER" id="PTHR43649">
    <property type="entry name" value="ARABINOSE-BINDING PROTEIN-RELATED"/>
    <property type="match status" value="1"/>
</dbReference>
<dbReference type="SUPFAM" id="SSF53850">
    <property type="entry name" value="Periplasmic binding protein-like II"/>
    <property type="match status" value="1"/>
</dbReference>
<evidence type="ECO:0000313" key="2">
    <source>
        <dbReference type="EMBL" id="MBP1994529.1"/>
    </source>
</evidence>
<dbReference type="Gene3D" id="3.40.190.10">
    <property type="entry name" value="Periplasmic binding protein-like II"/>
    <property type="match status" value="2"/>
</dbReference>
<dbReference type="EMBL" id="JAGGLB010000026">
    <property type="protein sequence ID" value="MBP1994529.1"/>
    <property type="molecule type" value="Genomic_DNA"/>
</dbReference>
<sequence>MKQMKKRSLLTSTLLIVLVISMISACAKTNETPAASIQPQESAAATDKPAVKAEDPLGKYEPAIELNIARTNDNLKFDEGTSIDKNPYYDAYSRDLGVNVKNAWVVSGADAYNSKLNVAISSGDIPDLVSVQSLQFKNLVEADMVEDLTEAYEKYASEDLKKLMTDDGGFAMKASTIDGKLYAIPYTIPAIGTTKMLWLREDWLNKVNLPAPKTMDDVMNIAKAFANDDPDNNGQKDTYGFGVSKELFFWGAPGLEGFFQGYGAYPASWYTDSSGSIVYGSTQPQVKEALLKLAEMYKAGLIDKEFGVKDTAKVFESISAGKVGMFYGDFAVPWYANKDSIVQNPEAKWVAYPIPSATDSPAKTFIGSSVASFYAIKKGYAHPEVVVKLANYWVDRTIVNVDESLGSNKETGTQIYPYAIVTPSQAMEAVETYGTLKAAFAGGDTYDTSKFTSNEKFYYDNITAYNADRLNTKDTKILNGWIADRTYGEKGGVEVVDYYLKNNLYINTALTVSSTPTMAEKMATLNKMENVMMTRIIVGDVGIDEFDRFVQDWYKQGGEQITKEVNELK</sequence>
<dbReference type="Proteomes" id="UP001519287">
    <property type="component" value="Unassembled WGS sequence"/>
</dbReference>
<dbReference type="PROSITE" id="PS51257">
    <property type="entry name" value="PROKAR_LIPOPROTEIN"/>
    <property type="match status" value="1"/>
</dbReference>
<dbReference type="RefSeq" id="WP_209976374.1">
    <property type="nucleotide sequence ID" value="NZ_JAGGLB010000026.1"/>
</dbReference>
<accession>A0ABS4J6X1</accession>
<comment type="caution">
    <text evidence="2">The sequence shown here is derived from an EMBL/GenBank/DDBJ whole genome shotgun (WGS) entry which is preliminary data.</text>
</comment>
<feature type="chain" id="PRO_5046976394" evidence="1">
    <location>
        <begin position="28"/>
        <end position="569"/>
    </location>
</feature>
<name>A0ABS4J6X1_9BACL</name>
<dbReference type="InterPro" id="IPR050490">
    <property type="entry name" value="Bact_solute-bd_prot1"/>
</dbReference>
<dbReference type="PANTHER" id="PTHR43649:SF12">
    <property type="entry name" value="DIACETYLCHITOBIOSE BINDING PROTEIN DASA"/>
    <property type="match status" value="1"/>
</dbReference>
<dbReference type="CDD" id="cd13580">
    <property type="entry name" value="PBP2_AlgQ_like_1"/>
    <property type="match status" value="1"/>
</dbReference>
<proteinExistence type="predicted"/>
<organism evidence="2 3">
    <name type="scientific">Paenibacillus eucommiae</name>
    <dbReference type="NCBI Taxonomy" id="1355755"/>
    <lineage>
        <taxon>Bacteria</taxon>
        <taxon>Bacillati</taxon>
        <taxon>Bacillota</taxon>
        <taxon>Bacilli</taxon>
        <taxon>Bacillales</taxon>
        <taxon>Paenibacillaceae</taxon>
        <taxon>Paenibacillus</taxon>
    </lineage>
</organism>
<protein>
    <submittedName>
        <fullName evidence="2">Aldouronate transport system substrate-binding protein</fullName>
    </submittedName>
</protein>
<evidence type="ECO:0000256" key="1">
    <source>
        <dbReference type="SAM" id="SignalP"/>
    </source>
</evidence>
<keyword evidence="1" id="KW-0732">Signal</keyword>